<dbReference type="Proteomes" id="UP000829455">
    <property type="component" value="Chromosome"/>
</dbReference>
<evidence type="ECO:0000313" key="2">
    <source>
        <dbReference type="Proteomes" id="UP000829455"/>
    </source>
</evidence>
<sequence length="132" mass="15821">MYLRFTIMIFGDNFKPSKMVNNLETSLEVTDYFDAGGKDEFGEINDYGCLELNHKNEFSKEYWDSEYEQEFVDFFRKNYQLLRLNNADDLRIFIEAYYSDQCNFEIFNNELLSDLAKYKVSLPISVYYCDND</sequence>
<dbReference type="EMBL" id="CP094241">
    <property type="protein sequence ID" value="UNV85698.1"/>
    <property type="molecule type" value="Genomic_DNA"/>
</dbReference>
<gene>
    <name evidence="1" type="ORF">MON40_04070</name>
</gene>
<name>A0ABY3Y8Z7_9NEIS</name>
<evidence type="ECO:0000313" key="1">
    <source>
        <dbReference type="EMBL" id="UNV85698.1"/>
    </source>
</evidence>
<proteinExistence type="predicted"/>
<protein>
    <submittedName>
        <fullName evidence="1">Interleukin</fullName>
    </submittedName>
</protein>
<dbReference type="RefSeq" id="WP_242925999.1">
    <property type="nucleotide sequence ID" value="NZ_CP094241.1"/>
</dbReference>
<organism evidence="1 2">
    <name type="scientific">Neisseria macacae ATCC 33926</name>
    <dbReference type="NCBI Taxonomy" id="997348"/>
    <lineage>
        <taxon>Bacteria</taxon>
        <taxon>Pseudomonadati</taxon>
        <taxon>Pseudomonadota</taxon>
        <taxon>Betaproteobacteria</taxon>
        <taxon>Neisseriales</taxon>
        <taxon>Neisseriaceae</taxon>
        <taxon>Neisseria</taxon>
    </lineage>
</organism>
<reference evidence="1 2" key="1">
    <citation type="submission" date="2022-03" db="EMBL/GenBank/DDBJ databases">
        <title>Genome sequencing of Neisseria macacae.</title>
        <authorList>
            <person name="Baek M.-G."/>
        </authorList>
    </citation>
    <scope>NUCLEOTIDE SEQUENCE [LARGE SCALE GENOMIC DNA]</scope>
    <source>
        <strain evidence="1 2">ATCC 33926</strain>
    </source>
</reference>
<accession>A0ABY3Y8Z7</accession>
<keyword evidence="2" id="KW-1185">Reference proteome</keyword>